<protein>
    <submittedName>
        <fullName evidence="2">Uncharacterized protein</fullName>
    </submittedName>
</protein>
<name>A0A161ZRT6_9GAMM</name>
<proteinExistence type="predicted"/>
<feature type="signal peptide" evidence="1">
    <location>
        <begin position="1"/>
        <end position="21"/>
    </location>
</feature>
<dbReference type="AlphaFoldDB" id="A0A161ZRT6"/>
<comment type="caution">
    <text evidence="2">The sequence shown here is derived from an EMBL/GenBank/DDBJ whole genome shotgun (WGS) entry which is preliminary data.</text>
</comment>
<keyword evidence="1" id="KW-0732">Signal</keyword>
<dbReference type="RefSeq" id="WP_063357458.1">
    <property type="nucleotide sequence ID" value="NZ_AQHB01000049.1"/>
</dbReference>
<sequence length="75" mass="8728">MYNFKSLLCAALFTFAGSASAWETVPANVVEDCTWQYVNTYRGIGVWIVEYRSTNAGCPFNTKLYDYRVRQIRYH</sequence>
<evidence type="ECO:0000256" key="1">
    <source>
        <dbReference type="SAM" id="SignalP"/>
    </source>
</evidence>
<accession>A0A161ZRT6</accession>
<evidence type="ECO:0000313" key="2">
    <source>
        <dbReference type="EMBL" id="KZN29775.1"/>
    </source>
</evidence>
<feature type="chain" id="PRO_5007830654" evidence="1">
    <location>
        <begin position="22"/>
        <end position="75"/>
    </location>
</feature>
<dbReference type="GeneID" id="57360468"/>
<dbReference type="EMBL" id="AUYB01000158">
    <property type="protein sequence ID" value="KZN29775.1"/>
    <property type="molecule type" value="Genomic_DNA"/>
</dbReference>
<reference evidence="2 3" key="1">
    <citation type="submission" date="2013-07" db="EMBL/GenBank/DDBJ databases">
        <title>Comparative Genomic and Metabolomic Analysis of Twelve Strains of Pseudoalteromonas luteoviolacea.</title>
        <authorList>
            <person name="Vynne N.G."/>
            <person name="Mansson M."/>
            <person name="Gram L."/>
        </authorList>
    </citation>
    <scope>NUCLEOTIDE SEQUENCE [LARGE SCALE GENOMIC DNA]</scope>
    <source>
        <strain evidence="2 3">DSM 6061</strain>
    </source>
</reference>
<gene>
    <name evidence="2" type="ORF">N475_05610</name>
</gene>
<evidence type="ECO:0000313" key="3">
    <source>
        <dbReference type="Proteomes" id="UP000076643"/>
    </source>
</evidence>
<dbReference type="Proteomes" id="UP000076643">
    <property type="component" value="Unassembled WGS sequence"/>
</dbReference>
<organism evidence="2 3">
    <name type="scientific">Pseudoalteromonas luteoviolacea DSM 6061</name>
    <dbReference type="NCBI Taxonomy" id="1365250"/>
    <lineage>
        <taxon>Bacteria</taxon>
        <taxon>Pseudomonadati</taxon>
        <taxon>Pseudomonadota</taxon>
        <taxon>Gammaproteobacteria</taxon>
        <taxon>Alteromonadales</taxon>
        <taxon>Pseudoalteromonadaceae</taxon>
        <taxon>Pseudoalteromonas</taxon>
    </lineage>
</organism>
<keyword evidence="3" id="KW-1185">Reference proteome</keyword>
<dbReference type="PATRIC" id="fig|1365250.3.peg.5174"/>